<feature type="region of interest" description="Disordered" evidence="2">
    <location>
        <begin position="355"/>
        <end position="428"/>
    </location>
</feature>
<feature type="domain" description="Bacterial type II secretion system protein E" evidence="3">
    <location>
        <begin position="191"/>
        <end position="205"/>
    </location>
</feature>
<dbReference type="Pfam" id="PF00437">
    <property type="entry name" value="T2SSE"/>
    <property type="match status" value="1"/>
</dbReference>
<evidence type="ECO:0000256" key="2">
    <source>
        <dbReference type="SAM" id="MobiDB-lite"/>
    </source>
</evidence>
<comment type="similarity">
    <text evidence="1">Belongs to the GSP E family.</text>
</comment>
<name>A0A853IYU5_9BURK</name>
<keyword evidence="5" id="KW-1185">Reference proteome</keyword>
<dbReference type="AlphaFoldDB" id="A0A853IYU5"/>
<dbReference type="NCBIfam" id="TIGR01420">
    <property type="entry name" value="pilT_fam"/>
    <property type="match status" value="1"/>
</dbReference>
<dbReference type="InterPro" id="IPR050921">
    <property type="entry name" value="T4SS_GSP_E_ATPase"/>
</dbReference>
<dbReference type="Gene3D" id="3.30.450.90">
    <property type="match status" value="1"/>
</dbReference>
<organism evidence="4 5">
    <name type="scientific">Ottowia beijingensis</name>
    <dbReference type="NCBI Taxonomy" id="1207057"/>
    <lineage>
        <taxon>Bacteria</taxon>
        <taxon>Pseudomonadati</taxon>
        <taxon>Pseudomonadota</taxon>
        <taxon>Betaproteobacteria</taxon>
        <taxon>Burkholderiales</taxon>
        <taxon>Comamonadaceae</taxon>
        <taxon>Ottowia</taxon>
    </lineage>
</organism>
<dbReference type="Proteomes" id="UP000589716">
    <property type="component" value="Unassembled WGS sequence"/>
</dbReference>
<sequence>MERILHLMAEKKASDVYLSAHAPATIKINGQCVPINAQVLPPEAVMNLLIDVVPPNRIEELKETGELNMAIPMYGVGNFRLSAMRQRGTYAAVIRFISPDIPELDSLHLPNILKHLVMEKRGLILMVGATGAGKSTTLASMLDHRNKNAAGHILTIEDPIEFVFTNRKSLVNQREVGTDTQALQTGLKNALRQAPDVILIGEIRDRETMSAAIAYAQSGHLCLATLHANNSYQALNRVLSFYPVEVRPTLLGDLAAALKSVVSQRLIRTVDGGRTPAVEVMLNTKLIADLIEKSDFSGVKEAMDNSMAEGSQTFEQDLARLIIEGKIDRKEGLANADSPTNLMWRLQNDSARFNANKPQEEERPSDEPSFTDITLDVRPSGYGTTGFGKTGFGQTGFRNSGFRPSGFRDSGFQDSKLGSFADSRIGDA</sequence>
<dbReference type="PANTHER" id="PTHR30486">
    <property type="entry name" value="TWITCHING MOTILITY PROTEIN PILT"/>
    <property type="match status" value="1"/>
</dbReference>
<dbReference type="SUPFAM" id="SSF52540">
    <property type="entry name" value="P-loop containing nucleoside triphosphate hydrolases"/>
    <property type="match status" value="1"/>
</dbReference>
<dbReference type="GO" id="GO:0005524">
    <property type="term" value="F:ATP binding"/>
    <property type="evidence" value="ECO:0007669"/>
    <property type="project" value="InterPro"/>
</dbReference>
<comment type="caution">
    <text evidence="4">The sequence shown here is derived from an EMBL/GenBank/DDBJ whole genome shotgun (WGS) entry which is preliminary data.</text>
</comment>
<dbReference type="PROSITE" id="PS00662">
    <property type="entry name" value="T2SP_E"/>
    <property type="match status" value="1"/>
</dbReference>
<feature type="compositionally biased region" description="Gly residues" evidence="2">
    <location>
        <begin position="383"/>
        <end position="394"/>
    </location>
</feature>
<gene>
    <name evidence="4" type="ORF">H0I39_17365</name>
</gene>
<dbReference type="PANTHER" id="PTHR30486:SF12">
    <property type="entry name" value="TYPE IV PILUS ATPASE PILU"/>
    <property type="match status" value="1"/>
</dbReference>
<dbReference type="GO" id="GO:0016887">
    <property type="term" value="F:ATP hydrolysis activity"/>
    <property type="evidence" value="ECO:0007669"/>
    <property type="project" value="InterPro"/>
</dbReference>
<accession>A0A853IYU5</accession>
<dbReference type="InterPro" id="IPR001482">
    <property type="entry name" value="T2SS/T4SS_dom"/>
</dbReference>
<proteinExistence type="inferred from homology"/>
<dbReference type="Gene3D" id="3.40.50.300">
    <property type="entry name" value="P-loop containing nucleotide triphosphate hydrolases"/>
    <property type="match status" value="1"/>
</dbReference>
<dbReference type="InterPro" id="IPR027417">
    <property type="entry name" value="P-loop_NTPase"/>
</dbReference>
<evidence type="ECO:0000256" key="1">
    <source>
        <dbReference type="ARBA" id="ARBA00006611"/>
    </source>
</evidence>
<evidence type="ECO:0000313" key="5">
    <source>
        <dbReference type="Proteomes" id="UP000589716"/>
    </source>
</evidence>
<reference evidence="4 5" key="1">
    <citation type="submission" date="2020-07" db="EMBL/GenBank/DDBJ databases">
        <authorList>
            <person name="Maaloum M."/>
        </authorList>
    </citation>
    <scope>NUCLEOTIDE SEQUENCE [LARGE SCALE GENOMIC DNA]</scope>
    <source>
        <strain evidence="4 5">GCS-AN-3</strain>
    </source>
</reference>
<evidence type="ECO:0000259" key="3">
    <source>
        <dbReference type="PROSITE" id="PS00662"/>
    </source>
</evidence>
<protein>
    <submittedName>
        <fullName evidence="4">PilT/PilU family type 4a pilus ATPase</fullName>
    </submittedName>
</protein>
<dbReference type="CDD" id="cd01131">
    <property type="entry name" value="PilT"/>
    <property type="match status" value="1"/>
</dbReference>
<evidence type="ECO:0000313" key="4">
    <source>
        <dbReference type="EMBL" id="NZA03049.1"/>
    </source>
</evidence>
<dbReference type="InterPro" id="IPR006321">
    <property type="entry name" value="PilT/PilU"/>
</dbReference>
<dbReference type="EMBL" id="JACCKX010000001">
    <property type="protein sequence ID" value="NZA03049.1"/>
    <property type="molecule type" value="Genomic_DNA"/>
</dbReference>